<keyword evidence="3 5" id="KW-0560">Oxidoreductase</keyword>
<feature type="compositionally biased region" description="Acidic residues" evidence="6">
    <location>
        <begin position="351"/>
        <end position="360"/>
    </location>
</feature>
<dbReference type="Gramene" id="Dexi3B01G0013410.1">
    <property type="protein sequence ID" value="Dexi3B01G0013410.1:cds"/>
    <property type="gene ID" value="Dexi3B01G0013410"/>
</dbReference>
<dbReference type="InterPro" id="IPR005123">
    <property type="entry name" value="Oxoglu/Fe-dep_dioxygenase_dom"/>
</dbReference>
<dbReference type="PRINTS" id="PR00682">
    <property type="entry name" value="IPNSYNTHASE"/>
</dbReference>
<dbReference type="Proteomes" id="UP000636709">
    <property type="component" value="Unassembled WGS sequence"/>
</dbReference>
<dbReference type="PROSITE" id="PS51471">
    <property type="entry name" value="FE2OG_OXY"/>
    <property type="match status" value="1"/>
</dbReference>
<dbReference type="GO" id="GO:0046872">
    <property type="term" value="F:metal ion binding"/>
    <property type="evidence" value="ECO:0007669"/>
    <property type="project" value="UniProtKB-KW"/>
</dbReference>
<evidence type="ECO:0000256" key="5">
    <source>
        <dbReference type="RuleBase" id="RU003682"/>
    </source>
</evidence>
<evidence type="ECO:0000313" key="9">
    <source>
        <dbReference type="Proteomes" id="UP000636709"/>
    </source>
</evidence>
<dbReference type="AlphaFoldDB" id="A0A835F255"/>
<comment type="similarity">
    <text evidence="5">Belongs to the iron/ascorbate-dependent oxidoreductase family.</text>
</comment>
<dbReference type="InterPro" id="IPR050231">
    <property type="entry name" value="Iron_ascorbate_oxido_reductase"/>
</dbReference>
<accession>A0A835F255</accession>
<keyword evidence="9" id="KW-1185">Reference proteome</keyword>
<evidence type="ECO:0000256" key="6">
    <source>
        <dbReference type="SAM" id="MobiDB-lite"/>
    </source>
</evidence>
<evidence type="ECO:0000256" key="2">
    <source>
        <dbReference type="ARBA" id="ARBA00022723"/>
    </source>
</evidence>
<evidence type="ECO:0000256" key="3">
    <source>
        <dbReference type="ARBA" id="ARBA00023002"/>
    </source>
</evidence>
<dbReference type="SUPFAM" id="SSF51197">
    <property type="entry name" value="Clavaminate synthase-like"/>
    <property type="match status" value="1"/>
</dbReference>
<dbReference type="GO" id="GO:0016491">
    <property type="term" value="F:oxidoreductase activity"/>
    <property type="evidence" value="ECO:0007669"/>
    <property type="project" value="UniProtKB-KW"/>
</dbReference>
<comment type="cofactor">
    <cofactor evidence="1">
        <name>L-ascorbate</name>
        <dbReference type="ChEBI" id="CHEBI:38290"/>
    </cofactor>
</comment>
<proteinExistence type="inferred from homology"/>
<reference evidence="8" key="1">
    <citation type="submission" date="2020-07" db="EMBL/GenBank/DDBJ databases">
        <title>Genome sequence and genetic diversity analysis of an under-domesticated orphan crop, white fonio (Digitaria exilis).</title>
        <authorList>
            <person name="Bennetzen J.L."/>
            <person name="Chen S."/>
            <person name="Ma X."/>
            <person name="Wang X."/>
            <person name="Yssel A.E.J."/>
            <person name="Chaluvadi S.R."/>
            <person name="Johnson M."/>
            <person name="Gangashetty P."/>
            <person name="Hamidou F."/>
            <person name="Sanogo M.D."/>
            <person name="Zwaenepoel A."/>
            <person name="Wallace J."/>
            <person name="Van De Peer Y."/>
            <person name="Van Deynze A."/>
        </authorList>
    </citation>
    <scope>NUCLEOTIDE SEQUENCE</scope>
    <source>
        <tissue evidence="8">Leaves</tissue>
    </source>
</reference>
<comment type="caution">
    <text evidence="8">The sequence shown here is derived from an EMBL/GenBank/DDBJ whole genome shotgun (WGS) entry which is preliminary data.</text>
</comment>
<dbReference type="Pfam" id="PF14226">
    <property type="entry name" value="DIOX_N"/>
    <property type="match status" value="1"/>
</dbReference>
<evidence type="ECO:0000256" key="1">
    <source>
        <dbReference type="ARBA" id="ARBA00001961"/>
    </source>
</evidence>
<sequence length="379" mass="41185">MAAPVLDIDLRSAERVPETYAWAGRDDHPSVDSSSAAAGRDAVPVVDLAGGGDPGAVARAAEEWGAFLLVGHGMPPGLLARVEEQVARLFALPAATKARAARRPGEANGYGRPPIELRFDTLMWSEGYAFPAADVRAELRRVWPDAGDDYLRFCDVMEEYHGEMKALGNKLLDVFFRALALTDDQIAGGEAERRIRETMTATMHPIMYPRCPEPERALGLAVHTDSGFITVIMQSPVPGLQLRRRRPDRWVTVPAPEGALVVVLGDLFQVLTNGRFRSALHRAVVSGERDRISVPYFLGPPLDMAVAPLASAVPPGRKAAFRAVTWPEYAAVRDKARRTDSSALTMLRVAEEEEGEEDDGVAPNQGLPSLMNKGCENNA</sequence>
<feature type="region of interest" description="Disordered" evidence="6">
    <location>
        <begin position="350"/>
        <end position="379"/>
    </location>
</feature>
<dbReference type="Pfam" id="PF03171">
    <property type="entry name" value="2OG-FeII_Oxy"/>
    <property type="match status" value="1"/>
</dbReference>
<dbReference type="InterPro" id="IPR027443">
    <property type="entry name" value="IPNS-like_sf"/>
</dbReference>
<evidence type="ECO:0000313" key="8">
    <source>
        <dbReference type="EMBL" id="KAF8726032.1"/>
    </source>
</evidence>
<dbReference type="OrthoDB" id="288590at2759"/>
<feature type="domain" description="Fe2OG dioxygenase" evidence="7">
    <location>
        <begin position="205"/>
        <end position="300"/>
    </location>
</feature>
<dbReference type="InterPro" id="IPR044861">
    <property type="entry name" value="IPNS-like_FE2OG_OXY"/>
</dbReference>
<evidence type="ECO:0000259" key="7">
    <source>
        <dbReference type="PROSITE" id="PS51471"/>
    </source>
</evidence>
<dbReference type="EMBL" id="JACEFO010001653">
    <property type="protein sequence ID" value="KAF8726032.1"/>
    <property type="molecule type" value="Genomic_DNA"/>
</dbReference>
<keyword evidence="2 5" id="KW-0479">Metal-binding</keyword>
<dbReference type="PANTHER" id="PTHR47990">
    <property type="entry name" value="2-OXOGLUTARATE (2OG) AND FE(II)-DEPENDENT OXYGENASE SUPERFAMILY PROTEIN-RELATED"/>
    <property type="match status" value="1"/>
</dbReference>
<name>A0A835F255_9POAL</name>
<organism evidence="8 9">
    <name type="scientific">Digitaria exilis</name>
    <dbReference type="NCBI Taxonomy" id="1010633"/>
    <lineage>
        <taxon>Eukaryota</taxon>
        <taxon>Viridiplantae</taxon>
        <taxon>Streptophyta</taxon>
        <taxon>Embryophyta</taxon>
        <taxon>Tracheophyta</taxon>
        <taxon>Spermatophyta</taxon>
        <taxon>Magnoliopsida</taxon>
        <taxon>Liliopsida</taxon>
        <taxon>Poales</taxon>
        <taxon>Poaceae</taxon>
        <taxon>PACMAD clade</taxon>
        <taxon>Panicoideae</taxon>
        <taxon>Panicodae</taxon>
        <taxon>Paniceae</taxon>
        <taxon>Anthephorinae</taxon>
        <taxon>Digitaria</taxon>
    </lineage>
</organism>
<dbReference type="InterPro" id="IPR026992">
    <property type="entry name" value="DIOX_N"/>
</dbReference>
<dbReference type="Gene3D" id="2.60.120.330">
    <property type="entry name" value="B-lactam Antibiotic, Isopenicillin N Synthase, Chain"/>
    <property type="match status" value="1"/>
</dbReference>
<protein>
    <recommendedName>
        <fullName evidence="7">Fe2OG dioxygenase domain-containing protein</fullName>
    </recommendedName>
</protein>
<gene>
    <name evidence="8" type="ORF">HU200_020616</name>
</gene>
<keyword evidence="4 5" id="KW-0408">Iron</keyword>
<evidence type="ECO:0000256" key="4">
    <source>
        <dbReference type="ARBA" id="ARBA00023004"/>
    </source>
</evidence>